<keyword evidence="1" id="KW-0732">Signal</keyword>
<organism evidence="2 3">
    <name type="scientific">Rheinheimera mesophila</name>
    <dbReference type="NCBI Taxonomy" id="1547515"/>
    <lineage>
        <taxon>Bacteria</taxon>
        <taxon>Pseudomonadati</taxon>
        <taxon>Pseudomonadota</taxon>
        <taxon>Gammaproteobacteria</taxon>
        <taxon>Chromatiales</taxon>
        <taxon>Chromatiaceae</taxon>
        <taxon>Rheinheimera</taxon>
    </lineage>
</organism>
<dbReference type="AlphaFoldDB" id="A0A3P3QQ76"/>
<dbReference type="OrthoDB" id="5771739at2"/>
<name>A0A3P3QQ76_9GAMM</name>
<keyword evidence="3" id="KW-1185">Reference proteome</keyword>
<dbReference type="EMBL" id="RRCF01000001">
    <property type="protein sequence ID" value="RRJ23411.1"/>
    <property type="molecule type" value="Genomic_DNA"/>
</dbReference>
<gene>
    <name evidence="2" type="ORF">EIK76_04915</name>
</gene>
<feature type="signal peptide" evidence="1">
    <location>
        <begin position="1"/>
        <end position="19"/>
    </location>
</feature>
<sequence length="81" mass="9495">MRFVLVLLLVSLQSACAYSQRGSDEWWYNRMQRDHRSQCNQLPEQVKAQCLERQSSSYQDFLKQQKSVQQATAPASELKNQ</sequence>
<proteinExistence type="predicted"/>
<protein>
    <submittedName>
        <fullName evidence="2">Uncharacterized protein</fullName>
    </submittedName>
</protein>
<evidence type="ECO:0000313" key="3">
    <source>
        <dbReference type="Proteomes" id="UP000276260"/>
    </source>
</evidence>
<accession>A0A3P3QQ76</accession>
<evidence type="ECO:0000256" key="1">
    <source>
        <dbReference type="SAM" id="SignalP"/>
    </source>
</evidence>
<dbReference type="Proteomes" id="UP000276260">
    <property type="component" value="Unassembled WGS sequence"/>
</dbReference>
<evidence type="ECO:0000313" key="2">
    <source>
        <dbReference type="EMBL" id="RRJ23411.1"/>
    </source>
</evidence>
<dbReference type="RefSeq" id="WP_046521271.1">
    <property type="nucleotide sequence ID" value="NZ_LAVS01000091.1"/>
</dbReference>
<comment type="caution">
    <text evidence="2">The sequence shown here is derived from an EMBL/GenBank/DDBJ whole genome shotgun (WGS) entry which is preliminary data.</text>
</comment>
<reference evidence="2 3" key="1">
    <citation type="submission" date="2018-11" db="EMBL/GenBank/DDBJ databases">
        <title>Draft genome analysis of Rheinheimera mesophila isolated from an industrial waste site.</title>
        <authorList>
            <person name="Yu Q."/>
            <person name="Qi Y."/>
            <person name="Zhang H."/>
            <person name="Lu Y."/>
            <person name="Pu J."/>
        </authorList>
    </citation>
    <scope>NUCLEOTIDE SEQUENCE [LARGE SCALE GENOMIC DNA]</scope>
    <source>
        <strain evidence="2 3">IITR13</strain>
    </source>
</reference>
<feature type="chain" id="PRO_5018601590" evidence="1">
    <location>
        <begin position="20"/>
        <end position="81"/>
    </location>
</feature>